<dbReference type="Gene3D" id="3.40.50.1110">
    <property type="entry name" value="SGNH hydrolase"/>
    <property type="match status" value="1"/>
</dbReference>
<sequence length="379" mass="40350">MSCITFQQYVYVVSMMIICVFLRYSEANCSFQAIFNFGDSNSDTGSMPMSSPNGMTYFKKPAGRSCDGRLIIDFLAQALGLPSPNPYSQSSGGGGADYTHGANFASQGATVKPPDSSNKDWVSKYYLPIQLNQMKTFASSISKGDSSRSSNLPSADILGKSLYVIYIGQNDVTGVLGSAGVGGVKQNLPQVANEIVNTVKELYGLGGRTFMVLNTGPMGCYPAFLVQYPHGDSDVDQAGCMTSYNNAVSEFNQMLKGALFGARQQLPDANLVYVDTYSALLNIFQNPSSHGLKYSTTTCCGAGGGAYNFNPQVMCGKSGTVNGSSVTASACGDPYNYISWDGVHTTEAANKIVANAIVSGYYTEPAFDLHKFCDVQPIG</sequence>
<dbReference type="SUPFAM" id="SSF52266">
    <property type="entry name" value="SGNH hydrolase"/>
    <property type="match status" value="1"/>
</dbReference>
<evidence type="ECO:0000256" key="2">
    <source>
        <dbReference type="ARBA" id="ARBA00022729"/>
    </source>
</evidence>
<dbReference type="InterPro" id="IPR001087">
    <property type="entry name" value="GDSL"/>
</dbReference>
<dbReference type="Proteomes" id="UP000077755">
    <property type="component" value="Chromosome 2"/>
</dbReference>
<keyword evidence="6" id="KW-1185">Reference proteome</keyword>
<evidence type="ECO:0000256" key="3">
    <source>
        <dbReference type="ARBA" id="ARBA00022801"/>
    </source>
</evidence>
<keyword evidence="2" id="KW-0732">Signal</keyword>
<evidence type="ECO:0000256" key="4">
    <source>
        <dbReference type="ARBA" id="ARBA00023180"/>
    </source>
</evidence>
<comment type="similarity">
    <text evidence="1">Belongs to the 'GDSL' lipolytic enzyme family.</text>
</comment>
<dbReference type="EMBL" id="CP093344">
    <property type="protein sequence ID" value="WOG90524.1"/>
    <property type="molecule type" value="Genomic_DNA"/>
</dbReference>
<reference evidence="5" key="2">
    <citation type="submission" date="2022-03" db="EMBL/GenBank/DDBJ databases">
        <title>Draft title - Genomic analysis of global carrot germplasm unveils the trajectory of domestication and the origin of high carotenoid orange carrot.</title>
        <authorList>
            <person name="Iorizzo M."/>
            <person name="Ellison S."/>
            <person name="Senalik D."/>
            <person name="Macko-Podgorni A."/>
            <person name="Grzebelus D."/>
            <person name="Bostan H."/>
            <person name="Rolling W."/>
            <person name="Curaba J."/>
            <person name="Simon P."/>
        </authorList>
    </citation>
    <scope>NUCLEOTIDE SEQUENCE</scope>
    <source>
        <tissue evidence="5">Leaf</tissue>
    </source>
</reference>
<name>A0AAF1APB2_DAUCS</name>
<gene>
    <name evidence="5" type="ORF">DCAR_0209768</name>
</gene>
<accession>A0AAF1APB2</accession>
<dbReference type="PANTHER" id="PTHR22835:SF476">
    <property type="entry name" value="OS06G0160200 PROTEIN"/>
    <property type="match status" value="1"/>
</dbReference>
<protein>
    <submittedName>
        <fullName evidence="5">Uncharacterized protein</fullName>
    </submittedName>
</protein>
<dbReference type="CDD" id="cd01837">
    <property type="entry name" value="SGNH_plant_lipase_like"/>
    <property type="match status" value="1"/>
</dbReference>
<dbReference type="Pfam" id="PF00657">
    <property type="entry name" value="Lipase_GDSL"/>
    <property type="match status" value="1"/>
</dbReference>
<dbReference type="AlphaFoldDB" id="A0AAF1APB2"/>
<reference evidence="5" key="1">
    <citation type="journal article" date="2016" name="Nat. Genet.">
        <title>A high-quality carrot genome assembly provides new insights into carotenoid accumulation and asterid genome evolution.</title>
        <authorList>
            <person name="Iorizzo M."/>
            <person name="Ellison S."/>
            <person name="Senalik D."/>
            <person name="Zeng P."/>
            <person name="Satapoomin P."/>
            <person name="Huang J."/>
            <person name="Bowman M."/>
            <person name="Iovene M."/>
            <person name="Sanseverino W."/>
            <person name="Cavagnaro P."/>
            <person name="Yildiz M."/>
            <person name="Macko-Podgorni A."/>
            <person name="Moranska E."/>
            <person name="Grzebelus E."/>
            <person name="Grzebelus D."/>
            <person name="Ashrafi H."/>
            <person name="Zheng Z."/>
            <person name="Cheng S."/>
            <person name="Spooner D."/>
            <person name="Van Deynze A."/>
            <person name="Simon P."/>
        </authorList>
    </citation>
    <scope>NUCLEOTIDE SEQUENCE</scope>
    <source>
        <tissue evidence="5">Leaf</tissue>
    </source>
</reference>
<proteinExistence type="inferred from homology"/>
<dbReference type="InterPro" id="IPR036514">
    <property type="entry name" value="SGNH_hydro_sf"/>
</dbReference>
<evidence type="ECO:0000313" key="5">
    <source>
        <dbReference type="EMBL" id="WOG90524.1"/>
    </source>
</evidence>
<dbReference type="PANTHER" id="PTHR22835">
    <property type="entry name" value="ZINC FINGER FYVE DOMAIN CONTAINING PROTEIN"/>
    <property type="match status" value="1"/>
</dbReference>
<keyword evidence="3" id="KW-0378">Hydrolase</keyword>
<dbReference type="InterPro" id="IPR035669">
    <property type="entry name" value="SGNH_plant_lipase-like"/>
</dbReference>
<keyword evidence="4" id="KW-0325">Glycoprotein</keyword>
<evidence type="ECO:0000313" key="6">
    <source>
        <dbReference type="Proteomes" id="UP000077755"/>
    </source>
</evidence>
<evidence type="ECO:0000256" key="1">
    <source>
        <dbReference type="ARBA" id="ARBA00008668"/>
    </source>
</evidence>
<organism evidence="5 6">
    <name type="scientific">Daucus carota subsp. sativus</name>
    <name type="common">Carrot</name>
    <dbReference type="NCBI Taxonomy" id="79200"/>
    <lineage>
        <taxon>Eukaryota</taxon>
        <taxon>Viridiplantae</taxon>
        <taxon>Streptophyta</taxon>
        <taxon>Embryophyta</taxon>
        <taxon>Tracheophyta</taxon>
        <taxon>Spermatophyta</taxon>
        <taxon>Magnoliopsida</taxon>
        <taxon>eudicotyledons</taxon>
        <taxon>Gunneridae</taxon>
        <taxon>Pentapetalae</taxon>
        <taxon>asterids</taxon>
        <taxon>campanulids</taxon>
        <taxon>Apiales</taxon>
        <taxon>Apiaceae</taxon>
        <taxon>Apioideae</taxon>
        <taxon>Scandiceae</taxon>
        <taxon>Daucinae</taxon>
        <taxon>Daucus</taxon>
        <taxon>Daucus sect. Daucus</taxon>
    </lineage>
</organism>
<dbReference type="GO" id="GO:0016788">
    <property type="term" value="F:hydrolase activity, acting on ester bonds"/>
    <property type="evidence" value="ECO:0007669"/>
    <property type="project" value="InterPro"/>
</dbReference>